<feature type="compositionally biased region" description="Basic and acidic residues" evidence="1">
    <location>
        <begin position="102"/>
        <end position="126"/>
    </location>
</feature>
<reference evidence="2 3" key="1">
    <citation type="submission" date="2017-03" db="EMBL/GenBank/DDBJ databases">
        <title>WGS assembly of Porphyra umbilicalis.</title>
        <authorList>
            <person name="Brawley S.H."/>
            <person name="Blouin N.A."/>
            <person name="Ficko-Blean E."/>
            <person name="Wheeler G.L."/>
            <person name="Lohr M."/>
            <person name="Goodson H.V."/>
            <person name="Jenkins J.W."/>
            <person name="Blaby-Haas C.E."/>
            <person name="Helliwell K.E."/>
            <person name="Chan C."/>
            <person name="Marriage T."/>
            <person name="Bhattacharya D."/>
            <person name="Klein A.S."/>
            <person name="Badis Y."/>
            <person name="Brodie J."/>
            <person name="Cao Y."/>
            <person name="Collen J."/>
            <person name="Dittami S.M."/>
            <person name="Gachon C.M."/>
            <person name="Green B.R."/>
            <person name="Karpowicz S."/>
            <person name="Kim J.W."/>
            <person name="Kudahl U."/>
            <person name="Lin S."/>
            <person name="Michel G."/>
            <person name="Mittag M."/>
            <person name="Olson B.J."/>
            <person name="Pangilinan J."/>
            <person name="Peng Y."/>
            <person name="Qiu H."/>
            <person name="Shu S."/>
            <person name="Singer J.T."/>
            <person name="Smith A.G."/>
            <person name="Sprecher B.N."/>
            <person name="Wagner V."/>
            <person name="Wang W."/>
            <person name="Wang Z.-Y."/>
            <person name="Yan J."/>
            <person name="Yarish C."/>
            <person name="Zoeuner-Riek S."/>
            <person name="Zhuang Y."/>
            <person name="Zou Y."/>
            <person name="Lindquist E.A."/>
            <person name="Grimwood J."/>
            <person name="Barry K."/>
            <person name="Rokhsar D.S."/>
            <person name="Schmutz J."/>
            <person name="Stiller J.W."/>
            <person name="Grossman A.R."/>
            <person name="Prochnik S.E."/>
        </authorList>
    </citation>
    <scope>NUCLEOTIDE SEQUENCE [LARGE SCALE GENOMIC DNA]</scope>
    <source>
        <strain evidence="2">4086291</strain>
    </source>
</reference>
<sequence length="274" mass="29906">MVERSQEPTHRGRPPPCIITHFTKKNLERWRGRTDTHGRHTYASPSCHTQYHPPSTLLHGKAAAASTRHGLWEPPKLPDHKRPRAKAAEREQPREPLNGAEDAARPRREALARLDLGDDAPHHNRCDGEVADALHRANEAPRARRQPAAGGQERVLAHRDGREGEEGGDNGGFAGRGEGGRGILVTRGRGGHPRRPPGGGGGGGGRAAAAEPGPARGVQAANGGGRQRESSQERDRHDCAAQGRTTLRMWGEGMERTQRVRHAVRTVFAKRRLR</sequence>
<feature type="compositionally biased region" description="Gly residues" evidence="1">
    <location>
        <begin position="197"/>
        <end position="206"/>
    </location>
</feature>
<feature type="compositionally biased region" description="Low complexity" evidence="1">
    <location>
        <begin position="207"/>
        <end position="217"/>
    </location>
</feature>
<feature type="region of interest" description="Disordered" evidence="1">
    <location>
        <begin position="139"/>
        <end position="239"/>
    </location>
</feature>
<evidence type="ECO:0000313" key="3">
    <source>
        <dbReference type="Proteomes" id="UP000218209"/>
    </source>
</evidence>
<feature type="compositionally biased region" description="Gly residues" evidence="1">
    <location>
        <begin position="169"/>
        <end position="182"/>
    </location>
</feature>
<dbReference type="Proteomes" id="UP000218209">
    <property type="component" value="Unassembled WGS sequence"/>
</dbReference>
<protein>
    <submittedName>
        <fullName evidence="2">Uncharacterized protein</fullName>
    </submittedName>
</protein>
<keyword evidence="3" id="KW-1185">Reference proteome</keyword>
<feature type="region of interest" description="Disordered" evidence="1">
    <location>
        <begin position="24"/>
        <end position="126"/>
    </location>
</feature>
<feature type="compositionally biased region" description="Basic and acidic residues" evidence="1">
    <location>
        <begin position="25"/>
        <end position="38"/>
    </location>
</feature>
<feature type="compositionally biased region" description="Basic and acidic residues" evidence="1">
    <location>
        <begin position="76"/>
        <end position="94"/>
    </location>
</feature>
<dbReference type="AlphaFoldDB" id="A0A1X6NY45"/>
<proteinExistence type="predicted"/>
<organism evidence="2 3">
    <name type="scientific">Porphyra umbilicalis</name>
    <name type="common">Purple laver</name>
    <name type="synonym">Red alga</name>
    <dbReference type="NCBI Taxonomy" id="2786"/>
    <lineage>
        <taxon>Eukaryota</taxon>
        <taxon>Rhodophyta</taxon>
        <taxon>Bangiophyceae</taxon>
        <taxon>Bangiales</taxon>
        <taxon>Bangiaceae</taxon>
        <taxon>Porphyra</taxon>
    </lineage>
</organism>
<gene>
    <name evidence="2" type="ORF">BU14_0339s0013</name>
</gene>
<dbReference type="EMBL" id="KV918990">
    <property type="protein sequence ID" value="OSX73549.1"/>
    <property type="molecule type" value="Genomic_DNA"/>
</dbReference>
<feature type="compositionally biased region" description="Basic and acidic residues" evidence="1">
    <location>
        <begin position="226"/>
        <end position="239"/>
    </location>
</feature>
<feature type="compositionally biased region" description="Polar residues" evidence="1">
    <location>
        <begin position="43"/>
        <end position="53"/>
    </location>
</feature>
<feature type="compositionally biased region" description="Basic and acidic residues" evidence="1">
    <location>
        <begin position="155"/>
        <end position="165"/>
    </location>
</feature>
<accession>A0A1X6NY45</accession>
<evidence type="ECO:0000256" key="1">
    <source>
        <dbReference type="SAM" id="MobiDB-lite"/>
    </source>
</evidence>
<evidence type="ECO:0000313" key="2">
    <source>
        <dbReference type="EMBL" id="OSX73549.1"/>
    </source>
</evidence>
<name>A0A1X6NY45_PORUM</name>